<feature type="region of interest" description="Disordered" evidence="1">
    <location>
        <begin position="27"/>
        <end position="134"/>
    </location>
</feature>
<evidence type="ECO:0000313" key="4">
    <source>
        <dbReference type="Proteomes" id="UP001194746"/>
    </source>
</evidence>
<protein>
    <submittedName>
        <fullName evidence="3">Uncharacterized protein</fullName>
    </submittedName>
</protein>
<reference evidence="3" key="1">
    <citation type="journal article" date="2019" name="Beilstein J. Org. Chem.">
        <title>Nanangenines: drimane sesquiterpenoids as the dominant metabolite cohort of a novel Australian fungus, Aspergillus nanangensis.</title>
        <authorList>
            <person name="Lacey H.J."/>
            <person name="Gilchrist C.L.M."/>
            <person name="Crombie A."/>
            <person name="Kalaitzis J.A."/>
            <person name="Vuong D."/>
            <person name="Rutledge P.J."/>
            <person name="Turner P."/>
            <person name="Pitt J.I."/>
            <person name="Lacey E."/>
            <person name="Chooi Y.H."/>
            <person name="Piggott A.M."/>
        </authorList>
    </citation>
    <scope>NUCLEOTIDE SEQUENCE</scope>
    <source>
        <strain evidence="3">MST-FP2251</strain>
    </source>
</reference>
<name>A0AAD4GRK8_ASPNN</name>
<feature type="compositionally biased region" description="Low complexity" evidence="1">
    <location>
        <begin position="119"/>
        <end position="134"/>
    </location>
</feature>
<feature type="compositionally biased region" description="Low complexity" evidence="1">
    <location>
        <begin position="27"/>
        <end position="40"/>
    </location>
</feature>
<evidence type="ECO:0000256" key="1">
    <source>
        <dbReference type="SAM" id="MobiDB-lite"/>
    </source>
</evidence>
<dbReference type="AlphaFoldDB" id="A0AAD4GRK8"/>
<feature type="signal peptide" evidence="2">
    <location>
        <begin position="1"/>
        <end position="21"/>
    </location>
</feature>
<proteinExistence type="predicted"/>
<gene>
    <name evidence="3" type="ORF">FE257_010112</name>
</gene>
<feature type="compositionally biased region" description="Low complexity" evidence="1">
    <location>
        <begin position="801"/>
        <end position="817"/>
    </location>
</feature>
<feature type="region of interest" description="Disordered" evidence="1">
    <location>
        <begin position="699"/>
        <end position="823"/>
    </location>
</feature>
<reference evidence="3" key="2">
    <citation type="submission" date="2020-02" db="EMBL/GenBank/DDBJ databases">
        <authorList>
            <person name="Gilchrist C.L.M."/>
            <person name="Chooi Y.-H."/>
        </authorList>
    </citation>
    <scope>NUCLEOTIDE SEQUENCE</scope>
    <source>
        <strain evidence="3">MST-FP2251</strain>
    </source>
</reference>
<feature type="compositionally biased region" description="Low complexity" evidence="1">
    <location>
        <begin position="70"/>
        <end position="105"/>
    </location>
</feature>
<keyword evidence="4" id="KW-1185">Reference proteome</keyword>
<evidence type="ECO:0000256" key="2">
    <source>
        <dbReference type="SAM" id="SignalP"/>
    </source>
</evidence>
<organism evidence="3 4">
    <name type="scientific">Aspergillus nanangensis</name>
    <dbReference type="NCBI Taxonomy" id="2582783"/>
    <lineage>
        <taxon>Eukaryota</taxon>
        <taxon>Fungi</taxon>
        <taxon>Dikarya</taxon>
        <taxon>Ascomycota</taxon>
        <taxon>Pezizomycotina</taxon>
        <taxon>Eurotiomycetes</taxon>
        <taxon>Eurotiomycetidae</taxon>
        <taxon>Eurotiales</taxon>
        <taxon>Aspergillaceae</taxon>
        <taxon>Aspergillus</taxon>
        <taxon>Aspergillus subgen. Circumdati</taxon>
    </lineage>
</organism>
<comment type="caution">
    <text evidence="3">The sequence shown here is derived from an EMBL/GenBank/DDBJ whole genome shotgun (WGS) entry which is preliminary data.</text>
</comment>
<evidence type="ECO:0000313" key="3">
    <source>
        <dbReference type="EMBL" id="KAF9887534.1"/>
    </source>
</evidence>
<dbReference type="Proteomes" id="UP001194746">
    <property type="component" value="Unassembled WGS sequence"/>
</dbReference>
<feature type="compositionally biased region" description="Low complexity" evidence="1">
    <location>
        <begin position="708"/>
        <end position="737"/>
    </location>
</feature>
<accession>A0AAD4GRK8</accession>
<dbReference type="EMBL" id="VCAU01000060">
    <property type="protein sequence ID" value="KAF9887534.1"/>
    <property type="molecule type" value="Genomic_DNA"/>
</dbReference>
<keyword evidence="2" id="KW-0732">Signal</keyword>
<sequence>MKFSTVWTALHLSAVAHYTAAAAIASSSSAIQPATPTPSSRVHGKPTSRPLINSSRPPPPSTPAVQLPGSSSANVPLSSSVTLETSISDTSRQTDSTSATTTASDRASDGVSSNSEGASDTSLPSSTIPSSTPAFASPSDIIHGIPTDSGANLVALIPIIKTWETNPSPPIQTDALNLINGVKDNVVKLISNLGGDPSSSGCSGKKKRGLVDSIFDVAGGILSGLSCITNNINNLAQEIQGGDIAAVKTILGNLVSNNNDTPDNDDNPTSTAESTTTESTTVESSTLSSQTTSSSCTSDITAYQVTVLCEPTSITSDGSVTSTLTCSPTTTVTATGCSVTGTTATVTSTPTPTDVCALGTCGEACSKGGSGKIVAIVNSIDCASITPTRVSEMPTESAGAVSDIGLSIRRRDHGFFIRADSTPLPTNPWLHTLSLPGPDADVDWRDYLIQASHEITRRRGWIGQNFATTGKWYPFVPHKARGAAGVKGIFGCTSVMIVTRFGVYISHIFENPVFVDIRRDATPDEFFKSQSFGALRYGGDGIEAVESLVGTDDAPGVLHPMHEPQVFVITPFVDSTKQEWLYSERAKWLSDQFGLFFYPNGYGHKPPIIKGYIRTRYDRSNNDNKLEGKAIMEVASVDSVIYPDHGPRGVRPFAIGRWRLWVGGEYLVDYRFWDPNGTPEVVDGQFKRRDVDYGTICPDIWGDSGANSSTESTSTTEVSTISSGIETASTFTTSPKPKTTHSADDSTTTTTVEPVNPPGPPPSLTLQPTAEPIPATSTTMVEPVNPPGPPPSLTLQPTAEPIPATSTPDSPATPLASDPSQVSEQKCWGTDVFDHGPVEQVAVQQVAEMCRYDALSNDEISMGPGEKLSWDAGIPEQTVYYAEISWLENCEGPEQNAQTPMDGYDCVSLIVDSWEKCTDNDGAGGYIIVGCLSYMFMPQLPSVWYPT</sequence>
<feature type="region of interest" description="Disordered" evidence="1">
    <location>
        <begin position="257"/>
        <end position="294"/>
    </location>
</feature>
<feature type="chain" id="PRO_5041951914" evidence="2">
    <location>
        <begin position="22"/>
        <end position="947"/>
    </location>
</feature>